<dbReference type="Pfam" id="PF14322">
    <property type="entry name" value="SusD-like_3"/>
    <property type="match status" value="1"/>
</dbReference>
<dbReference type="EMBL" id="PVBS01000002">
    <property type="protein sequence ID" value="PRD54789.1"/>
    <property type="molecule type" value="Genomic_DNA"/>
</dbReference>
<feature type="domain" description="SusD-like N-terminal" evidence="8">
    <location>
        <begin position="41"/>
        <end position="218"/>
    </location>
</feature>
<evidence type="ECO:0000259" key="7">
    <source>
        <dbReference type="Pfam" id="PF07980"/>
    </source>
</evidence>
<evidence type="ECO:0000313" key="9">
    <source>
        <dbReference type="EMBL" id="PRD54789.1"/>
    </source>
</evidence>
<evidence type="ECO:0000256" key="5">
    <source>
        <dbReference type="ARBA" id="ARBA00023237"/>
    </source>
</evidence>
<sequence>MKMKKLTIILAAIVFLSVSCKRNFDEPNPDMLTEESYWQDDVDAVKGINAVYSGLNRSNNYYNRWMHFLYLLRSDEGFGSGGDIGLNNNMAFSYTSNNTGNGQWNAIFHVNYRANLVIANVPQISMDETLKRRIIAEAKFLRALNYFNLVVFWGRPPLVLAPLLPTDYPPNATPGQVYAQVEKDLTEALVDLPVSYDAAEVGRVTKGAAHGLLAKVYLQQGRFNEAKDAMEWLVTGEGAIHYGLMANYADNFDKDHENNQESVYEIQYKENPAENGDDDTNPGISLNTGTSVAKFLAPPAPGPGYADGAARRWIVDAFETERTVDNKRDPRAGVSFLYDYADERGPAFTMVYGQTWQQRYGTNDKRVWFRKLLNDHWRNDENFSSPNNYRMIRYADILLMYAECLNELNRTGDAYTYVDRVRTRVNLPTLTTAKPGLNQAAFREQIKHERLLELAGEGWRYFDMVRWGELADNLEVLKERDADFHNFVPGKHEWYPIPQSDVDNSDLTQNPGY</sequence>
<comment type="similarity">
    <text evidence="2">Belongs to the SusD family.</text>
</comment>
<dbReference type="AlphaFoldDB" id="A0A2S9JP59"/>
<keyword evidence="5" id="KW-0998">Cell outer membrane</keyword>
<name>A0A2S9JP59_9SPHI</name>
<reference evidence="9 10" key="1">
    <citation type="submission" date="2018-02" db="EMBL/GenBank/DDBJ databases">
        <title>The draft genome of Sphingobacterium gobiense H7.</title>
        <authorList>
            <person name="Li L."/>
            <person name="Liu L."/>
            <person name="Zhang X."/>
            <person name="Wang T."/>
            <person name="Liang L."/>
        </authorList>
    </citation>
    <scope>NUCLEOTIDE SEQUENCE [LARGE SCALE GENOMIC DNA]</scope>
    <source>
        <strain evidence="9 10">ACCC 05757</strain>
    </source>
</reference>
<evidence type="ECO:0000256" key="2">
    <source>
        <dbReference type="ARBA" id="ARBA00006275"/>
    </source>
</evidence>
<evidence type="ECO:0000256" key="1">
    <source>
        <dbReference type="ARBA" id="ARBA00004442"/>
    </source>
</evidence>
<dbReference type="InterPro" id="IPR011990">
    <property type="entry name" value="TPR-like_helical_dom_sf"/>
</dbReference>
<keyword evidence="4" id="KW-0472">Membrane</keyword>
<protein>
    <submittedName>
        <fullName evidence="9">RagB/SusD family nutrient uptake outer membrane protein</fullName>
    </submittedName>
</protein>
<dbReference type="PROSITE" id="PS51257">
    <property type="entry name" value="PROKAR_LIPOPROTEIN"/>
    <property type="match status" value="1"/>
</dbReference>
<dbReference type="Proteomes" id="UP000238642">
    <property type="component" value="Unassembled WGS sequence"/>
</dbReference>
<comment type="caution">
    <text evidence="9">The sequence shown here is derived from an EMBL/GenBank/DDBJ whole genome shotgun (WGS) entry which is preliminary data.</text>
</comment>
<dbReference type="OrthoDB" id="5694214at2"/>
<comment type="subcellular location">
    <subcellularLocation>
        <location evidence="1">Cell outer membrane</location>
    </subcellularLocation>
</comment>
<accession>A0A2S9JP59</accession>
<evidence type="ECO:0000256" key="3">
    <source>
        <dbReference type="ARBA" id="ARBA00022729"/>
    </source>
</evidence>
<dbReference type="Pfam" id="PF07980">
    <property type="entry name" value="SusD_RagB"/>
    <property type="match status" value="1"/>
</dbReference>
<evidence type="ECO:0000256" key="4">
    <source>
        <dbReference type="ARBA" id="ARBA00023136"/>
    </source>
</evidence>
<dbReference type="InterPro" id="IPR033985">
    <property type="entry name" value="SusD-like_N"/>
</dbReference>
<dbReference type="GO" id="GO:0009279">
    <property type="term" value="C:cell outer membrane"/>
    <property type="evidence" value="ECO:0007669"/>
    <property type="project" value="UniProtKB-SubCell"/>
</dbReference>
<keyword evidence="3 6" id="KW-0732">Signal</keyword>
<gene>
    <name evidence="9" type="ORF">C5749_11090</name>
</gene>
<dbReference type="InterPro" id="IPR012944">
    <property type="entry name" value="SusD_RagB_dom"/>
</dbReference>
<evidence type="ECO:0000259" key="8">
    <source>
        <dbReference type="Pfam" id="PF14322"/>
    </source>
</evidence>
<organism evidence="9 10">
    <name type="scientific">Sphingobacterium gobiense</name>
    <dbReference type="NCBI Taxonomy" id="1382456"/>
    <lineage>
        <taxon>Bacteria</taxon>
        <taxon>Pseudomonadati</taxon>
        <taxon>Bacteroidota</taxon>
        <taxon>Sphingobacteriia</taxon>
        <taxon>Sphingobacteriales</taxon>
        <taxon>Sphingobacteriaceae</taxon>
        <taxon>Sphingobacterium</taxon>
    </lineage>
</organism>
<feature type="signal peptide" evidence="6">
    <location>
        <begin position="1"/>
        <end position="24"/>
    </location>
</feature>
<dbReference type="SUPFAM" id="SSF48452">
    <property type="entry name" value="TPR-like"/>
    <property type="match status" value="1"/>
</dbReference>
<feature type="domain" description="RagB/SusD" evidence="7">
    <location>
        <begin position="260"/>
        <end position="513"/>
    </location>
</feature>
<dbReference type="Gene3D" id="1.25.40.390">
    <property type="match status" value="1"/>
</dbReference>
<keyword evidence="10" id="KW-1185">Reference proteome</keyword>
<evidence type="ECO:0000313" key="10">
    <source>
        <dbReference type="Proteomes" id="UP000238642"/>
    </source>
</evidence>
<dbReference type="CDD" id="cd08977">
    <property type="entry name" value="SusD"/>
    <property type="match status" value="1"/>
</dbReference>
<feature type="chain" id="PRO_5015573226" evidence="6">
    <location>
        <begin position="25"/>
        <end position="513"/>
    </location>
</feature>
<proteinExistence type="inferred from homology"/>
<evidence type="ECO:0000256" key="6">
    <source>
        <dbReference type="SAM" id="SignalP"/>
    </source>
</evidence>